<evidence type="ECO:0000256" key="2">
    <source>
        <dbReference type="ARBA" id="ARBA00023315"/>
    </source>
</evidence>
<dbReference type="RefSeq" id="WP_033254569.1">
    <property type="nucleotide sequence ID" value="NZ_BSRX01000058.1"/>
</dbReference>
<proteinExistence type="predicted"/>
<evidence type="ECO:0000313" key="4">
    <source>
        <dbReference type="EMBL" id="GLW58725.1"/>
    </source>
</evidence>
<dbReference type="EMBL" id="BSRX01000058">
    <property type="protein sequence ID" value="GLW58725.1"/>
    <property type="molecule type" value="Genomic_DNA"/>
</dbReference>
<accession>A0A9W6UTL3</accession>
<dbReference type="PANTHER" id="PTHR43877">
    <property type="entry name" value="AMINOALKYLPHOSPHONATE N-ACETYLTRANSFERASE-RELATED-RELATED"/>
    <property type="match status" value="1"/>
</dbReference>
<dbReference type="AlphaFoldDB" id="A0A9W6UTL3"/>
<comment type="caution">
    <text evidence="4">The sequence shown here is derived from an EMBL/GenBank/DDBJ whole genome shotgun (WGS) entry which is preliminary data.</text>
</comment>
<feature type="domain" description="N-acetyltransferase" evidence="3">
    <location>
        <begin position="21"/>
        <end position="167"/>
    </location>
</feature>
<protein>
    <submittedName>
        <fullName evidence="4">N-acetyltransferase</fullName>
    </submittedName>
</protein>
<gene>
    <name evidence="4" type="ORF">Kpho01_67360</name>
</gene>
<keyword evidence="2" id="KW-0012">Acyltransferase</keyword>
<keyword evidence="1" id="KW-0808">Transferase</keyword>
<dbReference type="CDD" id="cd04301">
    <property type="entry name" value="NAT_SF"/>
    <property type="match status" value="1"/>
</dbReference>
<dbReference type="PROSITE" id="PS51186">
    <property type="entry name" value="GNAT"/>
    <property type="match status" value="1"/>
</dbReference>
<dbReference type="OrthoDB" id="9803233at2"/>
<evidence type="ECO:0000259" key="3">
    <source>
        <dbReference type="PROSITE" id="PS51186"/>
    </source>
</evidence>
<dbReference type="Pfam" id="PF00583">
    <property type="entry name" value="Acetyltransf_1"/>
    <property type="match status" value="1"/>
</dbReference>
<organism evidence="4 5">
    <name type="scientific">Kitasatospora phosalacinea</name>
    <dbReference type="NCBI Taxonomy" id="2065"/>
    <lineage>
        <taxon>Bacteria</taxon>
        <taxon>Bacillati</taxon>
        <taxon>Actinomycetota</taxon>
        <taxon>Actinomycetes</taxon>
        <taxon>Kitasatosporales</taxon>
        <taxon>Streptomycetaceae</taxon>
        <taxon>Kitasatospora</taxon>
    </lineage>
</organism>
<name>A0A9W6UTL3_9ACTN</name>
<dbReference type="InterPro" id="IPR050832">
    <property type="entry name" value="Bact_Acetyltransf"/>
</dbReference>
<reference evidence="4" key="1">
    <citation type="submission" date="2023-02" db="EMBL/GenBank/DDBJ databases">
        <title>Kitasatospora phosalacinea NBRC 14362.</title>
        <authorList>
            <person name="Ichikawa N."/>
            <person name="Sato H."/>
            <person name="Tonouchi N."/>
        </authorList>
    </citation>
    <scope>NUCLEOTIDE SEQUENCE</scope>
    <source>
        <strain evidence="4">NBRC 14362</strain>
    </source>
</reference>
<dbReference type="SUPFAM" id="SSF55729">
    <property type="entry name" value="Acyl-CoA N-acyltransferases (Nat)"/>
    <property type="match status" value="1"/>
</dbReference>
<dbReference type="InterPro" id="IPR016181">
    <property type="entry name" value="Acyl_CoA_acyltransferase"/>
</dbReference>
<dbReference type="GO" id="GO:0016747">
    <property type="term" value="F:acyltransferase activity, transferring groups other than amino-acyl groups"/>
    <property type="evidence" value="ECO:0007669"/>
    <property type="project" value="InterPro"/>
</dbReference>
<dbReference type="PANTHER" id="PTHR43877:SF2">
    <property type="entry name" value="AMINOALKYLPHOSPHONATE N-ACETYLTRANSFERASE-RELATED"/>
    <property type="match status" value="1"/>
</dbReference>
<evidence type="ECO:0000313" key="5">
    <source>
        <dbReference type="Proteomes" id="UP001165143"/>
    </source>
</evidence>
<dbReference type="Gene3D" id="3.40.630.30">
    <property type="match status" value="1"/>
</dbReference>
<dbReference type="InterPro" id="IPR000182">
    <property type="entry name" value="GNAT_dom"/>
</dbReference>
<dbReference type="Proteomes" id="UP001165143">
    <property type="component" value="Unassembled WGS sequence"/>
</dbReference>
<evidence type="ECO:0000256" key="1">
    <source>
        <dbReference type="ARBA" id="ARBA00022679"/>
    </source>
</evidence>
<sequence length="167" mass="17702">MTPTGLARPVLTTAALCAVPYDHPEAQRLTSALHAEQLALYGFADDPHTTDPAHFAPPNGLFLIAHADGHDQALGCGGWHLVQPGTVEIKRMYVSPAARGLAIGSTILRALEDQARSIGARRAILETGSRNLAALALYAHLGYEPIPSYAPGRDPLVNRALAKQLTA</sequence>